<dbReference type="GO" id="GO:0000166">
    <property type="term" value="F:nucleotide binding"/>
    <property type="evidence" value="ECO:0007669"/>
    <property type="project" value="InterPro"/>
</dbReference>
<evidence type="ECO:0000313" key="8">
    <source>
        <dbReference type="EMBL" id="TXT08692.1"/>
    </source>
</evidence>
<dbReference type="SUPFAM" id="SSF51735">
    <property type="entry name" value="NAD(P)-binding Rossmann-fold domains"/>
    <property type="match status" value="1"/>
</dbReference>
<dbReference type="Pfam" id="PF01408">
    <property type="entry name" value="GFO_IDH_MocA"/>
    <property type="match status" value="1"/>
</dbReference>
<accession>A0A7D8UZV0</accession>
<organism evidence="8 9">
    <name type="scientific">Vanrija humicola</name>
    <name type="common">Yeast</name>
    <name type="synonym">Cryptococcus humicola</name>
    <dbReference type="NCBI Taxonomy" id="5417"/>
    <lineage>
        <taxon>Eukaryota</taxon>
        <taxon>Fungi</taxon>
        <taxon>Dikarya</taxon>
        <taxon>Basidiomycota</taxon>
        <taxon>Agaricomycotina</taxon>
        <taxon>Tremellomycetes</taxon>
        <taxon>Trichosporonales</taxon>
        <taxon>Trichosporonaceae</taxon>
        <taxon>Vanrija</taxon>
    </lineage>
</organism>
<comment type="catalytic activity">
    <reaction evidence="5">
        <text>D-xylose + NADP(+) = D-xylono-1,5-lactone + NADPH + H(+)</text>
        <dbReference type="Rhea" id="RHEA:22000"/>
        <dbReference type="ChEBI" id="CHEBI:15378"/>
        <dbReference type="ChEBI" id="CHEBI:15867"/>
        <dbReference type="ChEBI" id="CHEBI:53455"/>
        <dbReference type="ChEBI" id="CHEBI:57783"/>
        <dbReference type="ChEBI" id="CHEBI:58349"/>
        <dbReference type="EC" id="1.1.1.179"/>
    </reaction>
</comment>
<reference evidence="8 9" key="1">
    <citation type="journal article" date="2019" name="PLoS Genet.">
        <title>Convergent evolution of linked mating-type loci in basidiomycete fungi.</title>
        <authorList>
            <person name="Sun S."/>
            <person name="Coelho M.A."/>
            <person name="Heitman J."/>
            <person name="Nowrousian M."/>
        </authorList>
    </citation>
    <scope>NUCLEOTIDE SEQUENCE [LARGE SCALE GENOMIC DNA]</scope>
    <source>
        <strain evidence="8 9">CBS 4282</strain>
    </source>
</reference>
<gene>
    <name evidence="8" type="ORF">VHUM_02820</name>
</gene>
<dbReference type="GO" id="GO:0047837">
    <property type="term" value="F:D-xylose 1-dehydrogenase (NADP+) activity"/>
    <property type="evidence" value="ECO:0007669"/>
    <property type="project" value="UniProtKB-EC"/>
</dbReference>
<sequence length="383" mass="42569">MAAPFTLRWGIISTGWISTEFTEDLLVDPATRDVHDVVHVVEAVGSRSLESAQKFIDKLKAAPEPYAWGVARGALDKTKARATYQEVYDDPDVDVIYIGTPVTHHHKDAKAALLAGKHVVCEKPFTFDVAELDELIAIAKEKKLFLMEAVWTRFHPISYAVQEVLASGVLGRPKRYSADFSKDFKLETKPISHRLIAPELGGGGLLDMGPYPSVWAMLTLHQHPLNTRRVPPKVVNTYQTIYDRTGVDARSRWVLEFEELGAEGILMTDMLCQNFKDGAVVLQCEEGDLVIESPPQKPGVFHIVPHEEVDGVKERSTHDYTIPAAQGHGLAFEADAVARCIRGGQIECARMPLNESRIVQSWFDAVRKNGRTVMRDMEGTAGQ</sequence>
<keyword evidence="2" id="KW-0560">Oxidoreductase</keyword>
<dbReference type="OrthoDB" id="2129491at2759"/>
<dbReference type="EC" id="1.1.1.179" evidence="3"/>
<name>A0A7D8UZV0_VANHU</name>
<feature type="domain" description="GFO/IDH/MocA-like oxidoreductase" evidence="7">
    <location>
        <begin position="160"/>
        <end position="289"/>
    </location>
</feature>
<dbReference type="Gene3D" id="3.40.50.720">
    <property type="entry name" value="NAD(P)-binding Rossmann-like Domain"/>
    <property type="match status" value="1"/>
</dbReference>
<evidence type="ECO:0000259" key="6">
    <source>
        <dbReference type="Pfam" id="PF01408"/>
    </source>
</evidence>
<dbReference type="PANTHER" id="PTHR22604">
    <property type="entry name" value="OXIDOREDUCTASES"/>
    <property type="match status" value="1"/>
</dbReference>
<dbReference type="EMBL" id="QKWK01000007">
    <property type="protein sequence ID" value="TXT08692.1"/>
    <property type="molecule type" value="Genomic_DNA"/>
</dbReference>
<dbReference type="InterPro" id="IPR055170">
    <property type="entry name" value="GFO_IDH_MocA-like_dom"/>
</dbReference>
<evidence type="ECO:0000256" key="2">
    <source>
        <dbReference type="ARBA" id="ARBA00023002"/>
    </source>
</evidence>
<dbReference type="Proteomes" id="UP000473826">
    <property type="component" value="Unassembled WGS sequence"/>
</dbReference>
<comment type="caution">
    <text evidence="8">The sequence shown here is derived from an EMBL/GenBank/DDBJ whole genome shotgun (WGS) entry which is preliminary data.</text>
</comment>
<dbReference type="SUPFAM" id="SSF55347">
    <property type="entry name" value="Glyceraldehyde-3-phosphate dehydrogenase-like, C-terminal domain"/>
    <property type="match status" value="1"/>
</dbReference>
<evidence type="ECO:0000313" key="9">
    <source>
        <dbReference type="Proteomes" id="UP000473826"/>
    </source>
</evidence>
<evidence type="ECO:0000256" key="1">
    <source>
        <dbReference type="ARBA" id="ARBA00010928"/>
    </source>
</evidence>
<dbReference type="AlphaFoldDB" id="A0A7D8UZV0"/>
<evidence type="ECO:0000259" key="7">
    <source>
        <dbReference type="Pfam" id="PF22725"/>
    </source>
</evidence>
<protein>
    <recommendedName>
        <fullName evidence="3">D-xylose 1-dehydrogenase (NADP(+), D-xylono-1,5-lactone-forming)</fullName>
        <ecNumber evidence="3">1.1.1.179</ecNumber>
    </recommendedName>
    <alternativeName>
        <fullName evidence="4">D-xylose-NADP dehydrogenase</fullName>
    </alternativeName>
</protein>
<dbReference type="PANTHER" id="PTHR22604:SF105">
    <property type="entry name" value="TRANS-1,2-DIHYDROBENZENE-1,2-DIOL DEHYDROGENASE"/>
    <property type="match status" value="1"/>
</dbReference>
<comment type="similarity">
    <text evidence="1">Belongs to the Gfo/Idh/MocA family.</text>
</comment>
<dbReference type="Pfam" id="PF22725">
    <property type="entry name" value="GFO_IDH_MocA_C3"/>
    <property type="match status" value="1"/>
</dbReference>
<dbReference type="InterPro" id="IPR050984">
    <property type="entry name" value="Gfo/Idh/MocA_domain"/>
</dbReference>
<proteinExistence type="inferred from homology"/>
<evidence type="ECO:0000256" key="3">
    <source>
        <dbReference type="ARBA" id="ARBA00038984"/>
    </source>
</evidence>
<feature type="domain" description="Gfo/Idh/MocA-like oxidoreductase N-terminal" evidence="6">
    <location>
        <begin position="7"/>
        <end position="147"/>
    </location>
</feature>
<dbReference type="InterPro" id="IPR036291">
    <property type="entry name" value="NAD(P)-bd_dom_sf"/>
</dbReference>
<dbReference type="InterPro" id="IPR000683">
    <property type="entry name" value="Gfo/Idh/MocA-like_OxRdtase_N"/>
</dbReference>
<dbReference type="Gene3D" id="3.30.360.10">
    <property type="entry name" value="Dihydrodipicolinate Reductase, domain 2"/>
    <property type="match status" value="1"/>
</dbReference>
<evidence type="ECO:0000256" key="5">
    <source>
        <dbReference type="ARBA" id="ARBA00049233"/>
    </source>
</evidence>
<keyword evidence="9" id="KW-1185">Reference proteome</keyword>
<evidence type="ECO:0000256" key="4">
    <source>
        <dbReference type="ARBA" id="ARBA00042988"/>
    </source>
</evidence>